<dbReference type="AlphaFoldDB" id="A0A418YJ35"/>
<proteinExistence type="predicted"/>
<organism evidence="1 2">
    <name type="scientific">Motilimonas pumila</name>
    <dbReference type="NCBI Taxonomy" id="2303987"/>
    <lineage>
        <taxon>Bacteria</taxon>
        <taxon>Pseudomonadati</taxon>
        <taxon>Pseudomonadota</taxon>
        <taxon>Gammaproteobacteria</taxon>
        <taxon>Alteromonadales</taxon>
        <taxon>Alteromonadales genera incertae sedis</taxon>
        <taxon>Motilimonas</taxon>
    </lineage>
</organism>
<dbReference type="Pfam" id="PF13489">
    <property type="entry name" value="Methyltransf_23"/>
    <property type="match status" value="1"/>
</dbReference>
<dbReference type="GO" id="GO:0032259">
    <property type="term" value="P:methylation"/>
    <property type="evidence" value="ECO:0007669"/>
    <property type="project" value="UniProtKB-KW"/>
</dbReference>
<keyword evidence="1" id="KW-0489">Methyltransferase</keyword>
<evidence type="ECO:0000313" key="2">
    <source>
        <dbReference type="Proteomes" id="UP000283255"/>
    </source>
</evidence>
<dbReference type="GO" id="GO:0008168">
    <property type="term" value="F:methyltransferase activity"/>
    <property type="evidence" value="ECO:0007669"/>
    <property type="project" value="UniProtKB-KW"/>
</dbReference>
<dbReference type="OrthoDB" id="9804086at2"/>
<dbReference type="Proteomes" id="UP000283255">
    <property type="component" value="Unassembled WGS sequence"/>
</dbReference>
<protein>
    <submittedName>
        <fullName evidence="1">Class I SAM-dependent methyltransferase</fullName>
    </submittedName>
</protein>
<keyword evidence="2" id="KW-1185">Reference proteome</keyword>
<name>A0A418YJ35_9GAMM</name>
<dbReference type="InterPro" id="IPR029063">
    <property type="entry name" value="SAM-dependent_MTases_sf"/>
</dbReference>
<sequence>MAPLYNRFLPLVKQHGKILDAGCGSGRDSLHFLQRYYQVEAFDASPALVELASKHIKQPVILASFSRLS</sequence>
<keyword evidence="1" id="KW-0808">Transferase</keyword>
<reference evidence="1 2" key="2">
    <citation type="submission" date="2019-01" db="EMBL/GenBank/DDBJ databases">
        <title>Motilimonas pumilus sp. nov., isolated from the gut of sea cucumber (Apostichopus japonicus).</title>
        <authorList>
            <person name="Wang F.-Q."/>
            <person name="Ren L.-H."/>
            <person name="Lin Y.-W."/>
            <person name="Sun G.-H."/>
            <person name="Du Z.-J."/>
            <person name="Zhao J.-X."/>
            <person name="Liu X.-J."/>
            <person name="Liu L.-J."/>
        </authorList>
    </citation>
    <scope>NUCLEOTIDE SEQUENCE [LARGE SCALE GENOMIC DNA]</scope>
    <source>
        <strain evidence="1 2">PLHSC7-2</strain>
    </source>
</reference>
<reference evidence="1 2" key="1">
    <citation type="submission" date="2018-09" db="EMBL/GenBank/DDBJ databases">
        <authorList>
            <person name="Wang F."/>
        </authorList>
    </citation>
    <scope>NUCLEOTIDE SEQUENCE [LARGE SCALE GENOMIC DNA]</scope>
    <source>
        <strain evidence="1 2">PLHSC7-2</strain>
    </source>
</reference>
<evidence type="ECO:0000313" key="1">
    <source>
        <dbReference type="EMBL" id="RJG50514.1"/>
    </source>
</evidence>
<gene>
    <name evidence="1" type="ORF">D1Z90_03270</name>
</gene>
<dbReference type="SUPFAM" id="SSF53335">
    <property type="entry name" value="S-adenosyl-L-methionine-dependent methyltransferases"/>
    <property type="match status" value="1"/>
</dbReference>
<dbReference type="Gene3D" id="3.40.50.150">
    <property type="entry name" value="Vaccinia Virus protein VP39"/>
    <property type="match status" value="1"/>
</dbReference>
<accession>A0A418YJ35</accession>
<dbReference type="CDD" id="cd02440">
    <property type="entry name" value="AdoMet_MTases"/>
    <property type="match status" value="1"/>
</dbReference>
<comment type="caution">
    <text evidence="1">The sequence shown here is derived from an EMBL/GenBank/DDBJ whole genome shotgun (WGS) entry which is preliminary data.</text>
</comment>
<dbReference type="EMBL" id="QZCH01000002">
    <property type="protein sequence ID" value="RJG50514.1"/>
    <property type="molecule type" value="Genomic_DNA"/>
</dbReference>